<keyword evidence="3" id="KW-1185">Reference proteome</keyword>
<sequence>MIYFVFLLFLIFDPLTTTACPQYYYTVPCQQLYQPAAYQRPSLTTVQQIQQPPQQQLQQQQVQQQPAQQQSAQQQPAQQQPAQQQQTQQQSIQPRRGNTDGLLKSLLKLPADMAGNLLNVEKL</sequence>
<dbReference type="Proteomes" id="UP001652582">
    <property type="component" value="Chromosome 27"/>
</dbReference>
<gene>
    <name evidence="4" type="primary">LOC128199654</name>
</gene>
<feature type="compositionally biased region" description="Low complexity" evidence="1">
    <location>
        <begin position="55"/>
        <end position="94"/>
    </location>
</feature>
<keyword evidence="2" id="KW-0732">Signal</keyword>
<dbReference type="GeneID" id="128199654"/>
<feature type="signal peptide" evidence="2">
    <location>
        <begin position="1"/>
        <end position="18"/>
    </location>
</feature>
<proteinExistence type="predicted"/>
<evidence type="ECO:0000256" key="1">
    <source>
        <dbReference type="SAM" id="MobiDB-lite"/>
    </source>
</evidence>
<feature type="chain" id="PRO_5046293425" evidence="2">
    <location>
        <begin position="19"/>
        <end position="123"/>
    </location>
</feature>
<dbReference type="RefSeq" id="XP_052745993.1">
    <property type="nucleotide sequence ID" value="XM_052890033.1"/>
</dbReference>
<reference evidence="4" key="1">
    <citation type="submission" date="2025-08" db="UniProtKB">
        <authorList>
            <consortium name="RefSeq"/>
        </authorList>
    </citation>
    <scope>IDENTIFICATION</scope>
</reference>
<protein>
    <submittedName>
        <fullName evidence="4">cAMP-dependent protein kinase catalytic subunit-like</fullName>
    </submittedName>
</protein>
<evidence type="ECO:0000313" key="4">
    <source>
        <dbReference type="RefSeq" id="XP_052745993.1"/>
    </source>
</evidence>
<evidence type="ECO:0000313" key="3">
    <source>
        <dbReference type="Proteomes" id="UP001652582"/>
    </source>
</evidence>
<evidence type="ECO:0000256" key="2">
    <source>
        <dbReference type="SAM" id="SignalP"/>
    </source>
</evidence>
<organism evidence="3 4">
    <name type="scientific">Bicyclus anynana</name>
    <name type="common">Squinting bush brown butterfly</name>
    <dbReference type="NCBI Taxonomy" id="110368"/>
    <lineage>
        <taxon>Eukaryota</taxon>
        <taxon>Metazoa</taxon>
        <taxon>Ecdysozoa</taxon>
        <taxon>Arthropoda</taxon>
        <taxon>Hexapoda</taxon>
        <taxon>Insecta</taxon>
        <taxon>Pterygota</taxon>
        <taxon>Neoptera</taxon>
        <taxon>Endopterygota</taxon>
        <taxon>Lepidoptera</taxon>
        <taxon>Glossata</taxon>
        <taxon>Ditrysia</taxon>
        <taxon>Papilionoidea</taxon>
        <taxon>Nymphalidae</taxon>
        <taxon>Satyrinae</taxon>
        <taxon>Satyrini</taxon>
        <taxon>Mycalesina</taxon>
        <taxon>Bicyclus</taxon>
    </lineage>
</organism>
<name>A0ABM3M3D2_BICAN</name>
<accession>A0ABM3M3D2</accession>
<feature type="region of interest" description="Disordered" evidence="1">
    <location>
        <begin position="55"/>
        <end position="104"/>
    </location>
</feature>